<accession>A0AAJ0FQW6</accession>
<dbReference type="EMBL" id="MU838998">
    <property type="protein sequence ID" value="KAK1771734.1"/>
    <property type="molecule type" value="Genomic_DNA"/>
</dbReference>
<dbReference type="RefSeq" id="XP_060287947.1">
    <property type="nucleotide sequence ID" value="XM_060430435.1"/>
</dbReference>
<gene>
    <name evidence="1" type="ORF">QBC33DRAFT_565885</name>
</gene>
<dbReference type="PROSITE" id="PS51257">
    <property type="entry name" value="PROKAR_LIPOPROTEIN"/>
    <property type="match status" value="1"/>
</dbReference>
<reference evidence="1" key="1">
    <citation type="submission" date="2023-06" db="EMBL/GenBank/DDBJ databases">
        <title>Genome-scale phylogeny and comparative genomics of the fungal order Sordariales.</title>
        <authorList>
            <consortium name="Lawrence Berkeley National Laboratory"/>
            <person name="Hensen N."/>
            <person name="Bonometti L."/>
            <person name="Westerberg I."/>
            <person name="Brannstrom I.O."/>
            <person name="Guillou S."/>
            <person name="Cros-Aarteil S."/>
            <person name="Calhoun S."/>
            <person name="Haridas S."/>
            <person name="Kuo A."/>
            <person name="Mondo S."/>
            <person name="Pangilinan J."/>
            <person name="Riley R."/>
            <person name="Labutti K."/>
            <person name="Andreopoulos B."/>
            <person name="Lipzen A."/>
            <person name="Chen C."/>
            <person name="Yanf M."/>
            <person name="Daum C."/>
            <person name="Ng V."/>
            <person name="Clum A."/>
            <person name="Steindorff A."/>
            <person name="Ohm R."/>
            <person name="Martin F."/>
            <person name="Silar P."/>
            <person name="Natvig D."/>
            <person name="Lalanne C."/>
            <person name="Gautier V."/>
            <person name="Ament-Velasquez S.L."/>
            <person name="Kruys A."/>
            <person name="Hutchinson M.I."/>
            <person name="Powell A.J."/>
            <person name="Barry K."/>
            <person name="Miller A.N."/>
            <person name="Grigoriev I.V."/>
            <person name="Debuchy R."/>
            <person name="Gladieux P."/>
            <person name="Thoren M.H."/>
            <person name="Johannesson H."/>
        </authorList>
    </citation>
    <scope>NUCLEOTIDE SEQUENCE</scope>
    <source>
        <strain evidence="1">8032-3</strain>
    </source>
</reference>
<dbReference type="AlphaFoldDB" id="A0AAJ0FQW6"/>
<keyword evidence="2" id="KW-1185">Reference proteome</keyword>
<organism evidence="1 2">
    <name type="scientific">Phialemonium atrogriseum</name>
    <dbReference type="NCBI Taxonomy" id="1093897"/>
    <lineage>
        <taxon>Eukaryota</taxon>
        <taxon>Fungi</taxon>
        <taxon>Dikarya</taxon>
        <taxon>Ascomycota</taxon>
        <taxon>Pezizomycotina</taxon>
        <taxon>Sordariomycetes</taxon>
        <taxon>Sordariomycetidae</taxon>
        <taxon>Cephalothecales</taxon>
        <taxon>Cephalothecaceae</taxon>
        <taxon>Phialemonium</taxon>
    </lineage>
</organism>
<name>A0AAJ0FQW6_9PEZI</name>
<dbReference type="GeneID" id="85313622"/>
<proteinExistence type="predicted"/>
<protein>
    <submittedName>
        <fullName evidence="1">Uncharacterized protein</fullName>
    </submittedName>
</protein>
<evidence type="ECO:0000313" key="1">
    <source>
        <dbReference type="EMBL" id="KAK1771734.1"/>
    </source>
</evidence>
<dbReference type="Proteomes" id="UP001244011">
    <property type="component" value="Unassembled WGS sequence"/>
</dbReference>
<comment type="caution">
    <text evidence="1">The sequence shown here is derived from an EMBL/GenBank/DDBJ whole genome shotgun (WGS) entry which is preliminary data.</text>
</comment>
<evidence type="ECO:0000313" key="2">
    <source>
        <dbReference type="Proteomes" id="UP001244011"/>
    </source>
</evidence>
<sequence length="74" mass="8457">MVRGIVTYAYHELLYTPPSTSSFTSCQIRSWMLDQGFLDWIGLGQSQSSSRSRREGRKSRIPSCYENLIPIIAL</sequence>